<gene>
    <name evidence="1" type="ORF">CJ301_10180</name>
</gene>
<evidence type="ECO:0000313" key="1">
    <source>
        <dbReference type="EMBL" id="PHP27519.1"/>
    </source>
</evidence>
<dbReference type="RefSeq" id="WP_099276986.1">
    <property type="nucleotide sequence ID" value="NZ_KZ304959.1"/>
</dbReference>
<proteinExistence type="predicted"/>
<protein>
    <submittedName>
        <fullName evidence="1">Uncharacterized protein</fullName>
    </submittedName>
</protein>
<accession>A0A2G1MFI8</accession>
<dbReference type="AlphaFoldDB" id="A0A2G1MFI8"/>
<sequence length="121" mass="14141">MTQEQKRPSPNTCWIMSSRDLPRKRHDGWFRVTKADGSESVIVLRKRKRQMLEALMRSHVYCASPVRLSDVVNLLRHNYGIDIETVYFEEDHGDDVTRYGVYVLADKVEYIERRAALEVAA</sequence>
<evidence type="ECO:0000313" key="2">
    <source>
        <dbReference type="Proteomes" id="UP000221860"/>
    </source>
</evidence>
<dbReference type="OrthoDB" id="7854433at2"/>
<reference evidence="1 2" key="1">
    <citation type="submission" date="2017-08" db="EMBL/GenBank/DDBJ databases">
        <title>Draft Genome Sequence of Loktanella cinnabarina Strain XM1, Isolated from Coastal Surface Water.</title>
        <authorList>
            <person name="Ma R."/>
            <person name="Wang J."/>
            <person name="Wang Q."/>
            <person name="Ma Z."/>
            <person name="Li J."/>
            <person name="Chen L."/>
        </authorList>
    </citation>
    <scope>NUCLEOTIDE SEQUENCE [LARGE SCALE GENOMIC DNA]</scope>
    <source>
        <strain evidence="1 2">XM1</strain>
    </source>
</reference>
<keyword evidence="2" id="KW-1185">Reference proteome</keyword>
<name>A0A2G1MFI8_9RHOB</name>
<comment type="caution">
    <text evidence="1">The sequence shown here is derived from an EMBL/GenBank/DDBJ whole genome shotgun (WGS) entry which is preliminary data.</text>
</comment>
<dbReference type="EMBL" id="NQWH01000013">
    <property type="protein sequence ID" value="PHP27519.1"/>
    <property type="molecule type" value="Genomic_DNA"/>
</dbReference>
<organism evidence="1 2">
    <name type="scientific">Limimaricola cinnabarinus</name>
    <dbReference type="NCBI Taxonomy" id="1125964"/>
    <lineage>
        <taxon>Bacteria</taxon>
        <taxon>Pseudomonadati</taxon>
        <taxon>Pseudomonadota</taxon>
        <taxon>Alphaproteobacteria</taxon>
        <taxon>Rhodobacterales</taxon>
        <taxon>Paracoccaceae</taxon>
        <taxon>Limimaricola</taxon>
    </lineage>
</organism>
<dbReference type="Proteomes" id="UP000221860">
    <property type="component" value="Unassembled WGS sequence"/>
</dbReference>